<feature type="disulfide bond" evidence="11">
    <location>
        <begin position="59"/>
        <end position="76"/>
    </location>
</feature>
<keyword evidence="7" id="KW-0378">Hydrolase</keyword>
<dbReference type="PANTHER" id="PTHR24264">
    <property type="entry name" value="TRYPSIN-RELATED"/>
    <property type="match status" value="1"/>
</dbReference>
<dbReference type="PROSITE" id="PS01253">
    <property type="entry name" value="FN1_1"/>
    <property type="match status" value="1"/>
</dbReference>
<dbReference type="InterPro" id="IPR009003">
    <property type="entry name" value="Peptidase_S1_PA"/>
</dbReference>
<dbReference type="InterPro" id="IPR000001">
    <property type="entry name" value="Kringle"/>
</dbReference>
<dbReference type="FunFam" id="2.40.10.10:FF:000061">
    <property type="entry name" value="Hepatocyte growth factor activator"/>
    <property type="match status" value="1"/>
</dbReference>
<evidence type="ECO:0000256" key="5">
    <source>
        <dbReference type="ARBA" id="ARBA00022670"/>
    </source>
</evidence>
<feature type="domain" description="EGF-like" evidence="13">
    <location>
        <begin position="50"/>
        <end position="88"/>
    </location>
</feature>
<evidence type="ECO:0000313" key="18">
    <source>
        <dbReference type="Proteomes" id="UP000694569"/>
    </source>
</evidence>
<keyword evidence="4 12" id="KW-0420">Kringle</keyword>
<evidence type="ECO:0000256" key="8">
    <source>
        <dbReference type="ARBA" id="ARBA00022825"/>
    </source>
</evidence>
<dbReference type="InterPro" id="IPR038178">
    <property type="entry name" value="Kringle_sf"/>
</dbReference>
<dbReference type="GO" id="GO:0005615">
    <property type="term" value="C:extracellular space"/>
    <property type="evidence" value="ECO:0007669"/>
    <property type="project" value="TreeGrafter"/>
</dbReference>
<evidence type="ECO:0000256" key="6">
    <source>
        <dbReference type="ARBA" id="ARBA00022729"/>
    </source>
</evidence>
<comment type="caution">
    <text evidence="11">Lacks conserved residue(s) required for the propagation of feature annotation.</text>
</comment>
<evidence type="ECO:0000256" key="4">
    <source>
        <dbReference type="ARBA" id="ARBA00022572"/>
    </source>
</evidence>
<dbReference type="Gene3D" id="2.10.25.10">
    <property type="entry name" value="Laminin"/>
    <property type="match status" value="1"/>
</dbReference>
<evidence type="ECO:0000259" key="15">
    <source>
        <dbReference type="PROSITE" id="PS50240"/>
    </source>
</evidence>
<feature type="domain" description="Peptidase S1" evidence="15">
    <location>
        <begin position="216"/>
        <end position="454"/>
    </location>
</feature>
<dbReference type="PROSITE" id="PS00134">
    <property type="entry name" value="TRYPSIN_HIS"/>
    <property type="match status" value="1"/>
</dbReference>
<evidence type="ECO:0000256" key="12">
    <source>
        <dbReference type="PROSITE-ProRule" id="PRU00121"/>
    </source>
</evidence>
<dbReference type="GO" id="GO:0005791">
    <property type="term" value="C:rough endoplasmic reticulum"/>
    <property type="evidence" value="ECO:0007669"/>
    <property type="project" value="TreeGrafter"/>
</dbReference>
<dbReference type="PANTHER" id="PTHR24264:SF43">
    <property type="entry name" value="HEPATOCYTE GROWTH FACTOR ACTIVATOR"/>
    <property type="match status" value="1"/>
</dbReference>
<dbReference type="SUPFAM" id="SSF57440">
    <property type="entry name" value="Kringle-like"/>
    <property type="match status" value="1"/>
</dbReference>
<dbReference type="InterPro" id="IPR013806">
    <property type="entry name" value="Kringle-like"/>
</dbReference>
<dbReference type="InterPro" id="IPR018114">
    <property type="entry name" value="TRYPSIN_HIS"/>
</dbReference>
<organism evidence="17 18">
    <name type="scientific">Leptobrachium leishanense</name>
    <name type="common">Leishan spiny toad</name>
    <dbReference type="NCBI Taxonomy" id="445787"/>
    <lineage>
        <taxon>Eukaryota</taxon>
        <taxon>Metazoa</taxon>
        <taxon>Chordata</taxon>
        <taxon>Craniata</taxon>
        <taxon>Vertebrata</taxon>
        <taxon>Euteleostomi</taxon>
        <taxon>Amphibia</taxon>
        <taxon>Batrachia</taxon>
        <taxon>Anura</taxon>
        <taxon>Pelobatoidea</taxon>
        <taxon>Megophryidae</taxon>
        <taxon>Leptobrachium</taxon>
    </lineage>
</organism>
<dbReference type="InterPro" id="IPR001254">
    <property type="entry name" value="Trypsin_dom"/>
</dbReference>
<dbReference type="GO" id="GO:0007596">
    <property type="term" value="P:blood coagulation"/>
    <property type="evidence" value="ECO:0007669"/>
    <property type="project" value="TreeGrafter"/>
</dbReference>
<dbReference type="Gene3D" id="2.40.10.10">
    <property type="entry name" value="Trypsin-like serine proteases"/>
    <property type="match status" value="2"/>
</dbReference>
<evidence type="ECO:0000259" key="16">
    <source>
        <dbReference type="PROSITE" id="PS51091"/>
    </source>
</evidence>
<dbReference type="Pfam" id="PF00051">
    <property type="entry name" value="Kringle"/>
    <property type="match status" value="1"/>
</dbReference>
<dbReference type="PROSITE" id="PS50240">
    <property type="entry name" value="TRYPSIN_DOM"/>
    <property type="match status" value="1"/>
</dbReference>
<reference evidence="17" key="1">
    <citation type="submission" date="2025-08" db="UniProtKB">
        <authorList>
            <consortium name="Ensembl"/>
        </authorList>
    </citation>
    <scope>IDENTIFICATION</scope>
</reference>
<keyword evidence="10" id="KW-0325">Glycoprotein</keyword>
<keyword evidence="6" id="KW-0732">Signal</keyword>
<dbReference type="InterPro" id="IPR000083">
    <property type="entry name" value="Fibronectin_type1"/>
</dbReference>
<dbReference type="InterPro" id="IPR000742">
    <property type="entry name" value="EGF"/>
</dbReference>
<evidence type="ECO:0000313" key="17">
    <source>
        <dbReference type="Ensembl" id="ENSLLEP00000001422.1"/>
    </source>
</evidence>
<evidence type="ECO:0000256" key="9">
    <source>
        <dbReference type="ARBA" id="ARBA00023157"/>
    </source>
</evidence>
<dbReference type="Ensembl" id="ENSLLET00000001493.1">
    <property type="protein sequence ID" value="ENSLLEP00000001422.1"/>
    <property type="gene ID" value="ENSLLEG00000000930.1"/>
</dbReference>
<dbReference type="InterPro" id="IPR001314">
    <property type="entry name" value="Peptidase_S1A"/>
</dbReference>
<dbReference type="Pfam" id="PF00089">
    <property type="entry name" value="Trypsin"/>
    <property type="match status" value="1"/>
</dbReference>
<evidence type="ECO:0000256" key="2">
    <source>
        <dbReference type="ARBA" id="ARBA00022525"/>
    </source>
</evidence>
<evidence type="ECO:0000256" key="3">
    <source>
        <dbReference type="ARBA" id="ARBA00022536"/>
    </source>
</evidence>
<dbReference type="PROSITE" id="PS50026">
    <property type="entry name" value="EGF_3"/>
    <property type="match status" value="1"/>
</dbReference>
<dbReference type="InterPro" id="IPR043504">
    <property type="entry name" value="Peptidase_S1_PA_chymotrypsin"/>
</dbReference>
<evidence type="ECO:0000256" key="11">
    <source>
        <dbReference type="PROSITE-ProRule" id="PRU00076"/>
    </source>
</evidence>
<dbReference type="SMART" id="SM00130">
    <property type="entry name" value="KR"/>
    <property type="match status" value="1"/>
</dbReference>
<comment type="subcellular location">
    <subcellularLocation>
        <location evidence="1">Secreted</location>
    </subcellularLocation>
</comment>
<keyword evidence="2" id="KW-0964">Secreted</keyword>
<dbReference type="SUPFAM" id="SSF50494">
    <property type="entry name" value="Trypsin-like serine proteases"/>
    <property type="match status" value="1"/>
</dbReference>
<proteinExistence type="predicted"/>
<accession>A0A8C5P6Z6</accession>
<evidence type="ECO:0000256" key="7">
    <source>
        <dbReference type="ARBA" id="ARBA00022801"/>
    </source>
</evidence>
<keyword evidence="5" id="KW-0645">Protease</keyword>
<dbReference type="AlphaFoldDB" id="A0A8C5P6Z6"/>
<dbReference type="CDD" id="cd00061">
    <property type="entry name" value="FN1"/>
    <property type="match status" value="1"/>
</dbReference>
<dbReference type="CDD" id="cd00190">
    <property type="entry name" value="Tryp_SPc"/>
    <property type="match status" value="1"/>
</dbReference>
<reference evidence="17" key="2">
    <citation type="submission" date="2025-09" db="UniProtKB">
        <authorList>
            <consortium name="Ensembl"/>
        </authorList>
    </citation>
    <scope>IDENTIFICATION</scope>
</reference>
<dbReference type="Gene3D" id="2.40.20.10">
    <property type="entry name" value="Plasminogen Kringle 4"/>
    <property type="match status" value="1"/>
</dbReference>
<keyword evidence="18" id="KW-1185">Reference proteome</keyword>
<dbReference type="SMART" id="SM00020">
    <property type="entry name" value="Tryp_SPc"/>
    <property type="match status" value="1"/>
</dbReference>
<dbReference type="GO" id="GO:0031638">
    <property type="term" value="P:zymogen activation"/>
    <property type="evidence" value="ECO:0007669"/>
    <property type="project" value="TreeGrafter"/>
</dbReference>
<dbReference type="PROSITE" id="PS00022">
    <property type="entry name" value="EGF_1"/>
    <property type="match status" value="1"/>
</dbReference>
<feature type="domain" description="Kringle" evidence="14">
    <location>
        <begin position="100"/>
        <end position="181"/>
    </location>
</feature>
<feature type="domain" description="Fibronectin type-I" evidence="16">
    <location>
        <begin position="8"/>
        <end position="48"/>
    </location>
</feature>
<dbReference type="OrthoDB" id="9925451at2759"/>
<name>A0A8C5P6Z6_9ANUR</name>
<dbReference type="PROSITE" id="PS51091">
    <property type="entry name" value="FN1_2"/>
    <property type="match status" value="1"/>
</dbReference>
<gene>
    <name evidence="17" type="primary">HGFAC</name>
</gene>
<keyword evidence="3 11" id="KW-0245">EGF-like domain</keyword>
<dbReference type="PROSITE" id="PS50070">
    <property type="entry name" value="KRINGLE_2"/>
    <property type="match status" value="1"/>
</dbReference>
<dbReference type="Pfam" id="PF00039">
    <property type="entry name" value="fn1"/>
    <property type="match status" value="1"/>
</dbReference>
<protein>
    <submittedName>
        <fullName evidence="17">HGF activator</fullName>
    </submittedName>
</protein>
<dbReference type="InterPro" id="IPR050127">
    <property type="entry name" value="Serine_Proteases_S1"/>
</dbReference>
<evidence type="ECO:0000256" key="10">
    <source>
        <dbReference type="ARBA" id="ARBA00023180"/>
    </source>
</evidence>
<evidence type="ECO:0000259" key="13">
    <source>
        <dbReference type="PROSITE" id="PS50026"/>
    </source>
</evidence>
<dbReference type="SMART" id="SM00058">
    <property type="entry name" value="FN1"/>
    <property type="match status" value="1"/>
</dbReference>
<dbReference type="GO" id="GO:0004252">
    <property type="term" value="F:serine-type endopeptidase activity"/>
    <property type="evidence" value="ECO:0007669"/>
    <property type="project" value="InterPro"/>
</dbReference>
<dbReference type="Proteomes" id="UP000694569">
    <property type="component" value="Unplaced"/>
</dbReference>
<feature type="disulfide bond" evidence="11">
    <location>
        <begin position="78"/>
        <end position="87"/>
    </location>
</feature>
<dbReference type="PRINTS" id="PR00722">
    <property type="entry name" value="CHYMOTRYPSIN"/>
</dbReference>
<keyword evidence="9 11" id="KW-1015">Disulfide bond</keyword>
<evidence type="ECO:0000259" key="14">
    <source>
        <dbReference type="PROSITE" id="PS50070"/>
    </source>
</evidence>
<dbReference type="GeneTree" id="ENSGT00940000159778"/>
<evidence type="ECO:0000256" key="1">
    <source>
        <dbReference type="ARBA" id="ARBA00004613"/>
    </source>
</evidence>
<keyword evidence="8" id="KW-0720">Serine protease</keyword>
<sequence>MGRNCELRKCFDEAHYVYYNNGETWAKIRTGRVVQCKCDDGTINCHFEAKYTVCAENPCLNGGVCRLMGSSGKTVCGCKGNYVGKYCDIDVTHRCYNQEKGTEYRGIVKKTRSSEPCLPWNSDFFHYEFHIDTLQNATRMGLGAHSYCRLFEDIDIENPVPWCFTLKYDSIITDECNVTPCTSKGRRIVPLTEDASLAKPKCGKKHEKRIIQRGRVVGGTAALPASHPWAAAIYIGQSFCSGTLIQPCWVVSAAHCFAHNPPKSTIKVVLGQHFFNVTTDVTQTFEIDRYIFYDEYSIFKPTEHDIVLIKLKKVNDHCAKRNQYVQLICLPESDISFEEGHFCDISGWGRLSEDSTDYSHIMQEVMIPLVSDSKCSSPEVYGFDISDNMLCAGYFECTRDACQGDSGGGLTCEMDKTSYLYGIISWGDGCGRNNKPGVYTRVSNYVDWIKRKIMPKKP</sequence>